<protein>
    <recommendedName>
        <fullName evidence="2">Fungal lipase-type domain-containing protein</fullName>
    </recommendedName>
</protein>
<feature type="domain" description="Fungal lipase-type" evidence="2">
    <location>
        <begin position="95"/>
        <end position="257"/>
    </location>
</feature>
<dbReference type="PANTHER" id="PTHR45856:SF25">
    <property type="entry name" value="FUNGAL LIPASE-LIKE DOMAIN-CONTAINING PROTEIN"/>
    <property type="match status" value="1"/>
</dbReference>
<feature type="chain" id="PRO_5046892879" description="Fungal lipase-type domain-containing protein" evidence="1">
    <location>
        <begin position="19"/>
        <end position="317"/>
    </location>
</feature>
<accession>A0ABR2VQ91</accession>
<name>A0ABR2VQ91_9FUNG</name>
<dbReference type="InterPro" id="IPR051218">
    <property type="entry name" value="Sec_MonoDiacylglyc_Lipase"/>
</dbReference>
<dbReference type="InterPro" id="IPR002921">
    <property type="entry name" value="Fungal_lipase-type"/>
</dbReference>
<dbReference type="SUPFAM" id="SSF53474">
    <property type="entry name" value="alpha/beta-Hydrolases"/>
    <property type="match status" value="1"/>
</dbReference>
<evidence type="ECO:0000313" key="4">
    <source>
        <dbReference type="Proteomes" id="UP001479436"/>
    </source>
</evidence>
<keyword evidence="4" id="KW-1185">Reference proteome</keyword>
<organism evidence="3 4">
    <name type="scientific">Basidiobolus ranarum</name>
    <dbReference type="NCBI Taxonomy" id="34480"/>
    <lineage>
        <taxon>Eukaryota</taxon>
        <taxon>Fungi</taxon>
        <taxon>Fungi incertae sedis</taxon>
        <taxon>Zoopagomycota</taxon>
        <taxon>Entomophthoromycotina</taxon>
        <taxon>Basidiobolomycetes</taxon>
        <taxon>Basidiobolales</taxon>
        <taxon>Basidiobolaceae</taxon>
        <taxon>Basidiobolus</taxon>
    </lineage>
</organism>
<feature type="signal peptide" evidence="1">
    <location>
        <begin position="1"/>
        <end position="18"/>
    </location>
</feature>
<dbReference type="PANTHER" id="PTHR45856">
    <property type="entry name" value="ALPHA/BETA-HYDROLASES SUPERFAMILY PROTEIN"/>
    <property type="match status" value="1"/>
</dbReference>
<dbReference type="CDD" id="cd00519">
    <property type="entry name" value="Lipase_3"/>
    <property type="match status" value="1"/>
</dbReference>
<evidence type="ECO:0000256" key="1">
    <source>
        <dbReference type="SAM" id="SignalP"/>
    </source>
</evidence>
<gene>
    <name evidence="3" type="ORF">K7432_013838</name>
</gene>
<dbReference type="InterPro" id="IPR029058">
    <property type="entry name" value="AB_hydrolase_fold"/>
</dbReference>
<dbReference type="Proteomes" id="UP001479436">
    <property type="component" value="Unassembled WGS sequence"/>
</dbReference>
<evidence type="ECO:0000259" key="2">
    <source>
        <dbReference type="Pfam" id="PF01764"/>
    </source>
</evidence>
<keyword evidence="1" id="KW-0732">Signal</keyword>
<dbReference type="Pfam" id="PF01764">
    <property type="entry name" value="Lipase_3"/>
    <property type="match status" value="1"/>
</dbReference>
<comment type="caution">
    <text evidence="3">The sequence shown here is derived from an EMBL/GenBank/DDBJ whole genome shotgun (WGS) entry which is preliminary data.</text>
</comment>
<reference evidence="3 4" key="1">
    <citation type="submission" date="2023-04" db="EMBL/GenBank/DDBJ databases">
        <title>Genome of Basidiobolus ranarum AG-B5.</title>
        <authorList>
            <person name="Stajich J.E."/>
            <person name="Carter-House D."/>
            <person name="Gryganskyi A."/>
        </authorList>
    </citation>
    <scope>NUCLEOTIDE SEQUENCE [LARGE SCALE GENOMIC DNA]</scope>
    <source>
        <strain evidence="3 4">AG-B5</strain>
    </source>
</reference>
<dbReference type="Gene3D" id="3.40.50.1820">
    <property type="entry name" value="alpha/beta hydrolase"/>
    <property type="match status" value="1"/>
</dbReference>
<proteinExistence type="predicted"/>
<sequence>MKWLIPICSLLALGSTVATPITKREALAVLEKSELDTLKTHAKYASAAYCPQAKLQNWTCGERCVGNLNVTSYFSEESSGLAGYLGYSQEEKKIVISFRGSANWANWVKNLAFVQNNFVYPTASDRVKVHSGFYESYTSVEKKIHLELKQILTTLKNETEPYKLVITGHSLGAAVAAFCAMDIKRFYLNPKSEKCYKKDLLIIDRSQIYLHTYGQPRTGNVDFSQLVYDTFGKNTTHATLARVTNKNDPVSRLPPQNLGYLHHPHEVYIRKDDTTVACNDVTNNKVNEDPNCINSIFFPVGFSAHSKFWGVTFGSGC</sequence>
<dbReference type="EMBL" id="JASJQH010008311">
    <property type="protein sequence ID" value="KAK9693599.1"/>
    <property type="molecule type" value="Genomic_DNA"/>
</dbReference>
<evidence type="ECO:0000313" key="3">
    <source>
        <dbReference type="EMBL" id="KAK9693599.1"/>
    </source>
</evidence>